<dbReference type="AlphaFoldDB" id="X1F812"/>
<comment type="caution">
    <text evidence="1">The sequence shown here is derived from an EMBL/GenBank/DDBJ whole genome shotgun (WGS) entry which is preliminary data.</text>
</comment>
<reference evidence="1" key="1">
    <citation type="journal article" date="2014" name="Front. Microbiol.">
        <title>High frequency of phylogenetically diverse reductive dehalogenase-homologous genes in deep subseafloor sedimentary metagenomes.</title>
        <authorList>
            <person name="Kawai M."/>
            <person name="Futagami T."/>
            <person name="Toyoda A."/>
            <person name="Takaki Y."/>
            <person name="Nishi S."/>
            <person name="Hori S."/>
            <person name="Arai W."/>
            <person name="Tsubouchi T."/>
            <person name="Morono Y."/>
            <person name="Uchiyama I."/>
            <person name="Ito T."/>
            <person name="Fujiyama A."/>
            <person name="Inagaki F."/>
            <person name="Takami H."/>
        </authorList>
    </citation>
    <scope>NUCLEOTIDE SEQUENCE</scope>
    <source>
        <strain evidence="1">Expedition CK06-06</strain>
    </source>
</reference>
<proteinExistence type="predicted"/>
<evidence type="ECO:0000313" key="1">
    <source>
        <dbReference type="EMBL" id="GAH41072.1"/>
    </source>
</evidence>
<dbReference type="EMBL" id="BARU01009747">
    <property type="protein sequence ID" value="GAH41072.1"/>
    <property type="molecule type" value="Genomic_DNA"/>
</dbReference>
<protein>
    <submittedName>
        <fullName evidence="1">Uncharacterized protein</fullName>
    </submittedName>
</protein>
<organism evidence="1">
    <name type="scientific">marine sediment metagenome</name>
    <dbReference type="NCBI Taxonomy" id="412755"/>
    <lineage>
        <taxon>unclassified sequences</taxon>
        <taxon>metagenomes</taxon>
        <taxon>ecological metagenomes</taxon>
    </lineage>
</organism>
<sequence length="165" mass="18302">MLRPINEIIRNTVGNIIHRLSVVTGEVAVDNGNGSYDVFIAGDPKAYPNIFTLARDPDIAIGDTVRILYKNGDKNNPIIWPPEKPTALKLYESQLINDGNWMNAYGTNWIAYFFQAESDHNIREIQLYMTRTGSPGTVIVSLYPNESTENFKPIIGGGSLITGNT</sequence>
<feature type="non-terminal residue" evidence="1">
    <location>
        <position position="165"/>
    </location>
</feature>
<accession>X1F812</accession>
<gene>
    <name evidence="1" type="ORF">S03H2_18753</name>
</gene>
<name>X1F812_9ZZZZ</name>